<keyword evidence="2" id="KW-0503">Monooxygenase</keyword>
<keyword evidence="3" id="KW-1185">Reference proteome</keyword>
<reference evidence="2 3" key="1">
    <citation type="submission" date="2018-06" db="EMBL/GenBank/DDBJ databases">
        <title>Genomic Encyclopedia of Archaeal and Bacterial Type Strains, Phase II (KMG-II): from individual species to whole genera.</title>
        <authorList>
            <person name="Goeker M."/>
        </authorList>
    </citation>
    <scope>NUCLEOTIDE SEQUENCE [LARGE SCALE GENOMIC DNA]</scope>
    <source>
        <strain evidence="2 3">DSM 22009</strain>
    </source>
</reference>
<organism evidence="2 3">
    <name type="scientific">Palleronia aestuarii</name>
    <dbReference type="NCBI Taxonomy" id="568105"/>
    <lineage>
        <taxon>Bacteria</taxon>
        <taxon>Pseudomonadati</taxon>
        <taxon>Pseudomonadota</taxon>
        <taxon>Alphaproteobacteria</taxon>
        <taxon>Rhodobacterales</taxon>
        <taxon>Roseobacteraceae</taxon>
        <taxon>Palleronia</taxon>
    </lineage>
</organism>
<protein>
    <submittedName>
        <fullName evidence="2">Quinol monooxygenase YgiN</fullName>
    </submittedName>
</protein>
<dbReference type="InterPro" id="IPR011008">
    <property type="entry name" value="Dimeric_a/b-barrel"/>
</dbReference>
<evidence type="ECO:0000313" key="3">
    <source>
        <dbReference type="Proteomes" id="UP000248916"/>
    </source>
</evidence>
<dbReference type="PANTHER" id="PTHR33336:SF3">
    <property type="entry name" value="ABM DOMAIN-CONTAINING PROTEIN"/>
    <property type="match status" value="1"/>
</dbReference>
<dbReference type="EMBL" id="QKZL01000009">
    <property type="protein sequence ID" value="PZX15740.1"/>
    <property type="molecule type" value="Genomic_DNA"/>
</dbReference>
<dbReference type="OrthoDB" id="287932at2"/>
<dbReference type="Gene3D" id="3.30.70.100">
    <property type="match status" value="1"/>
</dbReference>
<evidence type="ECO:0000313" key="2">
    <source>
        <dbReference type="EMBL" id="PZX15740.1"/>
    </source>
</evidence>
<dbReference type="Pfam" id="PF03992">
    <property type="entry name" value="ABM"/>
    <property type="match status" value="1"/>
</dbReference>
<accession>A0A2W7N6P4</accession>
<dbReference type="RefSeq" id="WP_111537508.1">
    <property type="nucleotide sequence ID" value="NZ_QKZL01000009.1"/>
</dbReference>
<dbReference type="AlphaFoldDB" id="A0A2W7N6P4"/>
<dbReference type="SUPFAM" id="SSF54909">
    <property type="entry name" value="Dimeric alpha+beta barrel"/>
    <property type="match status" value="1"/>
</dbReference>
<sequence length="97" mass="10836">MSHLVIVADIRATPGQGDALETALRALVPPTLGEEGCVHYDLHRDNDDPDHFLFHEAWESRALWERHNASDHIAHHKSANAALVESTVIHEMTRIDG</sequence>
<gene>
    <name evidence="2" type="ORF">LX81_02372</name>
</gene>
<dbReference type="GO" id="GO:0004497">
    <property type="term" value="F:monooxygenase activity"/>
    <property type="evidence" value="ECO:0007669"/>
    <property type="project" value="UniProtKB-KW"/>
</dbReference>
<dbReference type="InterPro" id="IPR050744">
    <property type="entry name" value="AI-2_Isomerase_LsrG"/>
</dbReference>
<evidence type="ECO:0000259" key="1">
    <source>
        <dbReference type="PROSITE" id="PS51725"/>
    </source>
</evidence>
<comment type="caution">
    <text evidence="2">The sequence shown here is derived from an EMBL/GenBank/DDBJ whole genome shotgun (WGS) entry which is preliminary data.</text>
</comment>
<dbReference type="PROSITE" id="PS51725">
    <property type="entry name" value="ABM"/>
    <property type="match status" value="1"/>
</dbReference>
<dbReference type="InterPro" id="IPR007138">
    <property type="entry name" value="ABM_dom"/>
</dbReference>
<name>A0A2W7N6P4_9RHOB</name>
<dbReference type="PANTHER" id="PTHR33336">
    <property type="entry name" value="QUINOL MONOOXYGENASE YGIN-RELATED"/>
    <property type="match status" value="1"/>
</dbReference>
<dbReference type="Proteomes" id="UP000248916">
    <property type="component" value="Unassembled WGS sequence"/>
</dbReference>
<feature type="domain" description="ABM" evidence="1">
    <location>
        <begin position="4"/>
        <end position="92"/>
    </location>
</feature>
<proteinExistence type="predicted"/>
<keyword evidence="2" id="KW-0560">Oxidoreductase</keyword>